<dbReference type="InterPro" id="IPR046347">
    <property type="entry name" value="bZIP_sf"/>
</dbReference>
<comment type="subcellular location">
    <subcellularLocation>
        <location evidence="2">Cytoplasm</location>
    </subcellularLocation>
    <subcellularLocation>
        <location evidence="1">Nucleus</location>
    </subcellularLocation>
</comment>
<keyword evidence="8" id="KW-0805">Transcription regulation</keyword>
<feature type="compositionally biased region" description="Pro residues" evidence="16">
    <location>
        <begin position="66"/>
        <end position="81"/>
    </location>
</feature>
<keyword evidence="11" id="KW-0804">Transcription</keyword>
<evidence type="ECO:0000256" key="4">
    <source>
        <dbReference type="ARBA" id="ARBA00022473"/>
    </source>
</evidence>
<feature type="region of interest" description="Disordered" evidence="16">
    <location>
        <begin position="156"/>
        <end position="178"/>
    </location>
</feature>
<dbReference type="Proteomes" id="UP000694397">
    <property type="component" value="Chromosome 9"/>
</dbReference>
<dbReference type="OrthoDB" id="5974330at2759"/>
<keyword evidence="4" id="KW-0217">Developmental protein</keyword>
<dbReference type="SUPFAM" id="SSF57959">
    <property type="entry name" value="Leucine zipper domain"/>
    <property type="match status" value="1"/>
</dbReference>
<evidence type="ECO:0000256" key="7">
    <source>
        <dbReference type="ARBA" id="ARBA00022843"/>
    </source>
</evidence>
<evidence type="ECO:0000256" key="16">
    <source>
        <dbReference type="SAM" id="MobiDB-lite"/>
    </source>
</evidence>
<evidence type="ECO:0000259" key="17">
    <source>
        <dbReference type="Pfam" id="PF03131"/>
    </source>
</evidence>
<keyword evidence="12" id="KW-0539">Nucleus</keyword>
<evidence type="ECO:0000256" key="10">
    <source>
        <dbReference type="ARBA" id="ARBA00023159"/>
    </source>
</evidence>
<sequence>MSSPPLSEPSLPPSPLAMEYLNDFDLLKFEVKADTPPPSLYPKSSGPEASSPRPLDSSVRSSPCESLPPSPTLSDAQPPPSSSSSTSSSFPLPPANSHATVLHPISGTTSLEDLIWLAALQQQLGAGETLGALDRGAVGAYLGGEDAVEALLSSQNRHHQNPHHHNHHLHHHSHHPLQGHNLHHYHHHHHLQLTQRFSDEQLVSLSVRELNRHLRGVSKDEVLRLKQKRRTLKNRGYAQSCRYKRLQHRHALESEKHMLTQQVTGSRCYGNTGQSIVGS</sequence>
<evidence type="ECO:0000256" key="13">
    <source>
        <dbReference type="ARBA" id="ARBA00055281"/>
    </source>
</evidence>
<dbReference type="InterPro" id="IPR008917">
    <property type="entry name" value="TF_DNA-bd_sf"/>
</dbReference>
<dbReference type="Gene3D" id="1.20.5.170">
    <property type="match status" value="1"/>
</dbReference>
<evidence type="ECO:0000313" key="18">
    <source>
        <dbReference type="Ensembl" id="ENSSFOP00015045796.1"/>
    </source>
</evidence>
<dbReference type="GO" id="GO:0005634">
    <property type="term" value="C:nucleus"/>
    <property type="evidence" value="ECO:0007669"/>
    <property type="project" value="UniProtKB-SubCell"/>
</dbReference>
<keyword evidence="5" id="KW-0963">Cytoplasm</keyword>
<protein>
    <recommendedName>
        <fullName evidence="15">Neural retina-specific leucine zipper protein</fullName>
    </recommendedName>
</protein>
<dbReference type="Ensembl" id="ENSSFOT00015081170.1">
    <property type="protein sequence ID" value="ENSSFOP00015045796.1"/>
    <property type="gene ID" value="ENSSFOG00015028848.1"/>
</dbReference>
<evidence type="ECO:0000256" key="15">
    <source>
        <dbReference type="ARBA" id="ARBA00071773"/>
    </source>
</evidence>
<reference evidence="18" key="3">
    <citation type="submission" date="2025-09" db="UniProtKB">
        <authorList>
            <consortium name="Ensembl"/>
        </authorList>
    </citation>
    <scope>IDENTIFICATION</scope>
</reference>
<keyword evidence="9" id="KW-0238">DNA-binding</keyword>
<evidence type="ECO:0000256" key="6">
    <source>
        <dbReference type="ARBA" id="ARBA00022499"/>
    </source>
</evidence>
<evidence type="ECO:0000256" key="2">
    <source>
        <dbReference type="ARBA" id="ARBA00004496"/>
    </source>
</evidence>
<dbReference type="FunFam" id="1.20.5.170:FF:000071">
    <property type="entry name" value="Neural retina-specific leucine zipper protein"/>
    <property type="match status" value="1"/>
</dbReference>
<dbReference type="GO" id="GO:0045944">
    <property type="term" value="P:positive regulation of transcription by RNA polymerase II"/>
    <property type="evidence" value="ECO:0007669"/>
    <property type="project" value="UniProtKB-ARBA"/>
</dbReference>
<comment type="similarity">
    <text evidence="3">Belongs to the bZIP family.</text>
</comment>
<dbReference type="SUPFAM" id="SSF47454">
    <property type="entry name" value="A DNA-binding domain in eukaryotic transcription factors"/>
    <property type="match status" value="1"/>
</dbReference>
<evidence type="ECO:0000256" key="1">
    <source>
        <dbReference type="ARBA" id="ARBA00004123"/>
    </source>
</evidence>
<dbReference type="InterPro" id="IPR004826">
    <property type="entry name" value="bZIP_Maf"/>
</dbReference>
<evidence type="ECO:0000256" key="11">
    <source>
        <dbReference type="ARBA" id="ARBA00023163"/>
    </source>
</evidence>
<evidence type="ECO:0000256" key="3">
    <source>
        <dbReference type="ARBA" id="ARBA00007163"/>
    </source>
</evidence>
<keyword evidence="7" id="KW-0832">Ubl conjugation</keyword>
<dbReference type="GO" id="GO:0000981">
    <property type="term" value="F:DNA-binding transcription factor activity, RNA polymerase II-specific"/>
    <property type="evidence" value="ECO:0007669"/>
    <property type="project" value="TreeGrafter"/>
</dbReference>
<organism evidence="18 19">
    <name type="scientific">Scleropages formosus</name>
    <name type="common">Asian bonytongue</name>
    <name type="synonym">Osteoglossum formosum</name>
    <dbReference type="NCBI Taxonomy" id="113540"/>
    <lineage>
        <taxon>Eukaryota</taxon>
        <taxon>Metazoa</taxon>
        <taxon>Chordata</taxon>
        <taxon>Craniata</taxon>
        <taxon>Vertebrata</taxon>
        <taxon>Euteleostomi</taxon>
        <taxon>Actinopterygii</taxon>
        <taxon>Neopterygii</taxon>
        <taxon>Teleostei</taxon>
        <taxon>Osteoglossocephala</taxon>
        <taxon>Osteoglossomorpha</taxon>
        <taxon>Osteoglossiformes</taxon>
        <taxon>Osteoglossidae</taxon>
        <taxon>Scleropages</taxon>
    </lineage>
</organism>
<dbReference type="PANTHER" id="PTHR10129:SF35">
    <property type="entry name" value="NEURAL RETINA-SPECIFIC LEUCINE ZIPPER PROTEIN"/>
    <property type="match status" value="1"/>
</dbReference>
<comment type="subunit">
    <text evidence="14">Interacts with FIZ1; this interaction represses transactivation. Interacts (via the leucine-zipper domain) with CRX.</text>
</comment>
<evidence type="ECO:0000256" key="14">
    <source>
        <dbReference type="ARBA" id="ARBA00066263"/>
    </source>
</evidence>
<keyword evidence="6" id="KW-1017">Isopeptide bond</keyword>
<comment type="function">
    <text evidence="13">Acts as a transcriptional activator which regulates the expression of several rod-specific genes, including RHO and PDE6B. Also functions as a transcriptional coactivator, stimulating transcription mediated by the transcription factor CRX and NR2E3. Binds to the rhodopsin promoter in a sequence-specific manner.</text>
</comment>
<evidence type="ECO:0000313" key="19">
    <source>
        <dbReference type="Proteomes" id="UP000694397"/>
    </source>
</evidence>
<evidence type="ECO:0000256" key="8">
    <source>
        <dbReference type="ARBA" id="ARBA00023015"/>
    </source>
</evidence>
<name>A0A8C9T1P6_SCLFO</name>
<dbReference type="GeneTree" id="ENSGT00940000166379"/>
<reference evidence="18" key="2">
    <citation type="submission" date="2025-08" db="UniProtKB">
        <authorList>
            <consortium name="Ensembl"/>
        </authorList>
    </citation>
    <scope>IDENTIFICATION</scope>
</reference>
<keyword evidence="19" id="KW-1185">Reference proteome</keyword>
<keyword evidence="10" id="KW-0010">Activator</keyword>
<dbReference type="GO" id="GO:0000978">
    <property type="term" value="F:RNA polymerase II cis-regulatory region sequence-specific DNA binding"/>
    <property type="evidence" value="ECO:0007669"/>
    <property type="project" value="TreeGrafter"/>
</dbReference>
<dbReference type="CDD" id="cd14718">
    <property type="entry name" value="bZIP_Maf_large"/>
    <property type="match status" value="1"/>
</dbReference>
<reference evidence="18 19" key="1">
    <citation type="submission" date="2019-04" db="EMBL/GenBank/DDBJ databases">
        <authorList>
            <consortium name="Wellcome Sanger Institute Data Sharing"/>
        </authorList>
    </citation>
    <scope>NUCLEOTIDE SEQUENCE [LARGE SCALE GENOMIC DNA]</scope>
</reference>
<dbReference type="InterPro" id="IPR024874">
    <property type="entry name" value="Transcription_factor_Maf_fam"/>
</dbReference>
<dbReference type="AlphaFoldDB" id="A0A8C9T1P6"/>
<evidence type="ECO:0000256" key="5">
    <source>
        <dbReference type="ARBA" id="ARBA00022490"/>
    </source>
</evidence>
<feature type="region of interest" description="Disordered" evidence="16">
    <location>
        <begin position="33"/>
        <end position="95"/>
    </location>
</feature>
<evidence type="ECO:0000256" key="12">
    <source>
        <dbReference type="ARBA" id="ARBA00023242"/>
    </source>
</evidence>
<proteinExistence type="inferred from homology"/>
<feature type="domain" description="Basic leucine zipper" evidence="17">
    <location>
        <begin position="197"/>
        <end position="264"/>
    </location>
</feature>
<evidence type="ECO:0000256" key="9">
    <source>
        <dbReference type="ARBA" id="ARBA00023125"/>
    </source>
</evidence>
<dbReference type="GO" id="GO:0005737">
    <property type="term" value="C:cytoplasm"/>
    <property type="evidence" value="ECO:0007669"/>
    <property type="project" value="UniProtKB-SubCell"/>
</dbReference>
<dbReference type="PANTHER" id="PTHR10129">
    <property type="entry name" value="TRANSCRIPTION FACTOR MAF"/>
    <property type="match status" value="1"/>
</dbReference>
<accession>A0A8C9T1P6</accession>
<dbReference type="Pfam" id="PF03131">
    <property type="entry name" value="bZIP_Maf"/>
    <property type="match status" value="1"/>
</dbReference>